<reference evidence="10 11" key="1">
    <citation type="submission" date="2023-03" db="EMBL/GenBank/DDBJ databases">
        <title>Novel Species.</title>
        <authorList>
            <person name="Ma S."/>
        </authorList>
    </citation>
    <scope>NUCLEOTIDE SEQUENCE [LARGE SCALE GENOMIC DNA]</scope>
    <source>
        <strain evidence="10 11">LIND6LT2</strain>
    </source>
</reference>
<dbReference type="InterPro" id="IPR003593">
    <property type="entry name" value="AAA+_ATPase"/>
</dbReference>
<evidence type="ECO:0000313" key="10">
    <source>
        <dbReference type="EMBL" id="WZL69711.1"/>
    </source>
</evidence>
<dbReference type="EMBL" id="CP121687">
    <property type="protein sequence ID" value="WZL69711.1"/>
    <property type="molecule type" value="Genomic_DNA"/>
</dbReference>
<dbReference type="GO" id="GO:0005524">
    <property type="term" value="F:ATP binding"/>
    <property type="evidence" value="ECO:0007669"/>
    <property type="project" value="UniProtKB-KW"/>
</dbReference>
<dbReference type="Pfam" id="PF00005">
    <property type="entry name" value="ABC_tran"/>
    <property type="match status" value="1"/>
</dbReference>
<evidence type="ECO:0000256" key="5">
    <source>
        <dbReference type="ARBA" id="ARBA00022989"/>
    </source>
</evidence>
<comment type="subcellular location">
    <subcellularLocation>
        <location evidence="1">Cell membrane</location>
        <topology evidence="1">Multi-pass membrane protein</topology>
    </subcellularLocation>
</comment>
<dbReference type="Proteomes" id="UP001486565">
    <property type="component" value="Chromosome"/>
</dbReference>
<dbReference type="SUPFAM" id="SSF90123">
    <property type="entry name" value="ABC transporter transmembrane region"/>
    <property type="match status" value="1"/>
</dbReference>
<feature type="transmembrane region" description="Helical" evidence="7">
    <location>
        <begin position="315"/>
        <end position="337"/>
    </location>
</feature>
<keyword evidence="4 10" id="KW-0067">ATP-binding</keyword>
<dbReference type="PANTHER" id="PTHR24221">
    <property type="entry name" value="ATP-BINDING CASSETTE SUB-FAMILY B"/>
    <property type="match status" value="1"/>
</dbReference>
<feature type="transmembrane region" description="Helical" evidence="7">
    <location>
        <begin position="211"/>
        <end position="236"/>
    </location>
</feature>
<keyword evidence="3" id="KW-0547">Nucleotide-binding</keyword>
<proteinExistence type="predicted"/>
<evidence type="ECO:0000256" key="3">
    <source>
        <dbReference type="ARBA" id="ARBA00022741"/>
    </source>
</evidence>
<dbReference type="InterPro" id="IPR003439">
    <property type="entry name" value="ABC_transporter-like_ATP-bd"/>
</dbReference>
<dbReference type="InterPro" id="IPR017871">
    <property type="entry name" value="ABC_transporter-like_CS"/>
</dbReference>
<dbReference type="SMART" id="SM00382">
    <property type="entry name" value="AAA"/>
    <property type="match status" value="1"/>
</dbReference>
<keyword evidence="6 7" id="KW-0472">Membrane</keyword>
<name>A0ABZ2Y2Y8_9FIRM</name>
<dbReference type="PANTHER" id="PTHR24221:SF276">
    <property type="entry name" value="ABC TRANSPORTER, ATP-BINDING_PERMEASE PROTEIN"/>
    <property type="match status" value="1"/>
</dbReference>
<dbReference type="InterPro" id="IPR036640">
    <property type="entry name" value="ABC1_TM_sf"/>
</dbReference>
<dbReference type="Gene3D" id="1.20.1560.10">
    <property type="entry name" value="ABC transporter type 1, transmembrane domain"/>
    <property type="match status" value="1"/>
</dbReference>
<accession>A0ABZ2Y2Y8</accession>
<evidence type="ECO:0000256" key="6">
    <source>
        <dbReference type="ARBA" id="ARBA00023136"/>
    </source>
</evidence>
<gene>
    <name evidence="10" type="ORF">QBE51_13135</name>
</gene>
<dbReference type="InterPro" id="IPR039421">
    <property type="entry name" value="Type_1_exporter"/>
</dbReference>
<dbReference type="PROSITE" id="PS00211">
    <property type="entry name" value="ABC_TRANSPORTER_1"/>
    <property type="match status" value="1"/>
</dbReference>
<dbReference type="PROSITE" id="PS50893">
    <property type="entry name" value="ABC_TRANSPORTER_2"/>
    <property type="match status" value="1"/>
</dbReference>
<feature type="domain" description="ABC transmembrane type-1" evidence="9">
    <location>
        <begin position="200"/>
        <end position="458"/>
    </location>
</feature>
<evidence type="ECO:0000256" key="4">
    <source>
        <dbReference type="ARBA" id="ARBA00022840"/>
    </source>
</evidence>
<evidence type="ECO:0000313" key="11">
    <source>
        <dbReference type="Proteomes" id="UP001486565"/>
    </source>
</evidence>
<dbReference type="PROSITE" id="PS50929">
    <property type="entry name" value="ABC_TM1F"/>
    <property type="match status" value="1"/>
</dbReference>
<feature type="transmembrane region" description="Helical" evidence="7">
    <location>
        <begin position="290"/>
        <end position="309"/>
    </location>
</feature>
<evidence type="ECO:0000256" key="2">
    <source>
        <dbReference type="ARBA" id="ARBA00022692"/>
    </source>
</evidence>
<evidence type="ECO:0000256" key="1">
    <source>
        <dbReference type="ARBA" id="ARBA00004651"/>
    </source>
</evidence>
<dbReference type="InterPro" id="IPR027417">
    <property type="entry name" value="P-loop_NTPase"/>
</dbReference>
<dbReference type="CDD" id="cd18548">
    <property type="entry name" value="ABC_6TM_Tm287_like"/>
    <property type="match status" value="1"/>
</dbReference>
<organism evidence="10 11">
    <name type="scientific">Defluviitalea saccharophila</name>
    <dbReference type="NCBI Taxonomy" id="879970"/>
    <lineage>
        <taxon>Bacteria</taxon>
        <taxon>Bacillati</taxon>
        <taxon>Bacillota</taxon>
        <taxon>Clostridia</taxon>
        <taxon>Lachnospirales</taxon>
        <taxon>Defluviitaleaceae</taxon>
        <taxon>Defluviitalea</taxon>
    </lineage>
</organism>
<keyword evidence="11" id="KW-1185">Reference proteome</keyword>
<evidence type="ECO:0000259" key="8">
    <source>
        <dbReference type="PROSITE" id="PS50893"/>
    </source>
</evidence>
<dbReference type="SUPFAM" id="SSF52540">
    <property type="entry name" value="P-loop containing nucleoside triphosphate hydrolases"/>
    <property type="match status" value="1"/>
</dbReference>
<dbReference type="Gene3D" id="3.40.50.300">
    <property type="entry name" value="P-loop containing nucleotide triphosphate hydrolases"/>
    <property type="match status" value="1"/>
</dbReference>
<dbReference type="Pfam" id="PF00664">
    <property type="entry name" value="ABC_membrane"/>
    <property type="match status" value="1"/>
</dbReference>
<feature type="domain" description="ABC transporter" evidence="8">
    <location>
        <begin position="493"/>
        <end position="729"/>
    </location>
</feature>
<dbReference type="RefSeq" id="WP_341876699.1">
    <property type="nucleotide sequence ID" value="NZ_CP121687.1"/>
</dbReference>
<evidence type="ECO:0000256" key="7">
    <source>
        <dbReference type="SAM" id="Phobius"/>
    </source>
</evidence>
<keyword evidence="2 7" id="KW-0812">Transmembrane</keyword>
<protein>
    <submittedName>
        <fullName evidence="10">ABC transporter ATP-binding protein</fullName>
    </submittedName>
</protein>
<sequence>MLKLIKEFKPFIVSILIIVGLLFLQARTELALPDYMSDIVNVGIQQNGIENLVPQVIKADTMDKIMIFLDDDEKALVDRSYKLIGKDNLSQNEYQELIKKYPALETENLYILNTNSKNDIEEMNLYLGKTLLVIGAIEEGAIQSFMNLPQGTDPFMVLKQLPREQIDALKIRMDEQFKTLPEGIITQSAITYIKSLYEEIGISIKRLQTNYILYIGGIMLLISLIGMGASIAVGFLSARISSGLGRNLRDKVFKKVTTFSNSEFNDFSTASLITRSTNDIQQVQMFTVMLLRMVFYAPILGVGGVVRALRTNTSMAWIIAVGVMAILTLVIVIFSTAMPKFKKMQKLVDNVNRVMREALTGILVIRAFNTQKVEEEKFDNANMDLTKTNLFVSRIMAVMMPTMMFIMNSVTLLIIWIGAKEIENGSIQVGDMMAFMQYTMQIIMSFLMISMISIMLPRASVSALRISEVLNKEITIKDPVHPKELRKDVKGILEFRNVSFKYPGAEEYVLKNISFTANPGETTAFIGGTGSGKSTLINLIPRFFDVTEGQILLDGQDIRDIKLHDLRERIGYVPQKSVLFTGTIESNIRYGKNADVSDEEVQKAIEIAQAKEFINEKEKGLLSEISQGGTNVSGGQKQRLSIARALAKKPEIFIFDDSFSALDFKTDAALRKAMTEELKDRTLLIVAQRISTIMNSEKIIVLDEGEIVGMGTHKELLKNCEVYRQIALSQLSEEELVI</sequence>
<feature type="transmembrane region" description="Helical" evidence="7">
    <location>
        <begin position="395"/>
        <end position="418"/>
    </location>
</feature>
<keyword evidence="5 7" id="KW-1133">Transmembrane helix</keyword>
<evidence type="ECO:0000259" key="9">
    <source>
        <dbReference type="PROSITE" id="PS50929"/>
    </source>
</evidence>
<feature type="transmembrane region" description="Helical" evidence="7">
    <location>
        <begin position="438"/>
        <end position="456"/>
    </location>
</feature>
<dbReference type="InterPro" id="IPR011527">
    <property type="entry name" value="ABC1_TM_dom"/>
</dbReference>